<dbReference type="SUPFAM" id="SSF56219">
    <property type="entry name" value="DNase I-like"/>
    <property type="match status" value="1"/>
</dbReference>
<sequence length="557" mass="62990">MQSREVNESIKSERIITDILPSTELTEEQDNNILSDHAFRISRIPIGTGYVNAGTFNMLANANIFPGFRYQYPDTKQNLRGLTSSDSNYELWQKNRWEKMVEFVSQTAKIRELSLLSIQETIPDLRSMLLKKLNENLPETEQWAFYSDPDSKNAPVAILYKKSEFKLENERIIKLDGNKCPCVALTHSATQEPIEAVALTIGHRPDEDPTTAENDLLKCASQNMRQKMIAIGDFNLRMANPGSELINCANNLIPPGFQKTAGVYDSTDAFIMVEMSTLKQLPADTVDQLNPKLNISPVPILDVSTQESPYRRVFNPNGHLLPIGKGRGMNVSDFVKGLINDTKIEKNINVEVYAKIQTNEKQLVIRSNTKIPILEAMGIPYDFQNKKYLIEFAYPEIDKVMPISRNAKSFYFRDENKRVNLACLGSHHHRVGLVGIFANKNVKEYETNRDRLILASGLYDHLESKKCLQNIESSSGDRVIYEENMANLIGAVKEFMSTNGVTNPKQIHLTVSEYKSVYKQNKEMTKKVEEAIDSVLNIYSAHAPAPALPPRANRLGR</sequence>
<dbReference type="Proteomes" id="UP000054695">
    <property type="component" value="Unassembled WGS sequence"/>
</dbReference>
<proteinExistence type="predicted"/>
<keyword evidence="2" id="KW-1185">Reference proteome</keyword>
<evidence type="ECO:0000313" key="1">
    <source>
        <dbReference type="EMBL" id="KTC77717.1"/>
    </source>
</evidence>
<comment type="caution">
    <text evidence="1">The sequence shown here is derived from an EMBL/GenBank/DDBJ whole genome shotgun (WGS) entry which is preliminary data.</text>
</comment>
<dbReference type="RefSeq" id="WP_058457722.1">
    <property type="nucleotide sequence ID" value="NZ_CAAAIY010000019.1"/>
</dbReference>
<protein>
    <recommendedName>
        <fullName evidence="3">Endonuclease/Exonuclease/phosphatase family protein</fullName>
    </recommendedName>
</protein>
<dbReference type="AlphaFoldDB" id="A0A0W0S452"/>
<gene>
    <name evidence="1" type="ORF">Lboz_0005</name>
</gene>
<organism evidence="1 2">
    <name type="scientific">Legionella bozemanae</name>
    <name type="common">Fluoribacter bozemanae</name>
    <dbReference type="NCBI Taxonomy" id="447"/>
    <lineage>
        <taxon>Bacteria</taxon>
        <taxon>Pseudomonadati</taxon>
        <taxon>Pseudomonadota</taxon>
        <taxon>Gammaproteobacteria</taxon>
        <taxon>Legionellales</taxon>
        <taxon>Legionellaceae</taxon>
        <taxon>Legionella</taxon>
    </lineage>
</organism>
<dbReference type="InterPro" id="IPR036691">
    <property type="entry name" value="Endo/exonu/phosph_ase_sf"/>
</dbReference>
<evidence type="ECO:0000313" key="2">
    <source>
        <dbReference type="Proteomes" id="UP000054695"/>
    </source>
</evidence>
<dbReference type="EMBL" id="LNXU01000001">
    <property type="protein sequence ID" value="KTC77717.1"/>
    <property type="molecule type" value="Genomic_DNA"/>
</dbReference>
<accession>A0A0W0S452</accession>
<dbReference type="Gene3D" id="3.60.10.10">
    <property type="entry name" value="Endonuclease/exonuclease/phosphatase"/>
    <property type="match status" value="1"/>
</dbReference>
<name>A0A0W0S452_LEGBO</name>
<reference evidence="1 2" key="1">
    <citation type="submission" date="2015-11" db="EMBL/GenBank/DDBJ databases">
        <title>Genomic analysis of 38 Legionella species identifies large and diverse effector repertoires.</title>
        <authorList>
            <person name="Burstein D."/>
            <person name="Amaro F."/>
            <person name="Zusman T."/>
            <person name="Lifshitz Z."/>
            <person name="Cohen O."/>
            <person name="Gilbert J.A."/>
            <person name="Pupko T."/>
            <person name="Shuman H.A."/>
            <person name="Segal G."/>
        </authorList>
    </citation>
    <scope>NUCLEOTIDE SEQUENCE [LARGE SCALE GENOMIC DNA]</scope>
    <source>
        <strain evidence="1 2">WIGA</strain>
    </source>
</reference>
<evidence type="ECO:0008006" key="3">
    <source>
        <dbReference type="Google" id="ProtNLM"/>
    </source>
</evidence>
<dbReference type="PATRIC" id="fig|447.4.peg.6"/>